<dbReference type="EMBL" id="LATX01001734">
    <property type="protein sequence ID" value="KTB38699.1"/>
    <property type="molecule type" value="Genomic_DNA"/>
</dbReference>
<comment type="caution">
    <text evidence="1">The sequence shown here is derived from an EMBL/GenBank/DDBJ whole genome shotgun (WGS) entry which is preliminary data.</text>
</comment>
<proteinExistence type="predicted"/>
<reference evidence="1 2" key="1">
    <citation type="submission" date="2015-12" db="EMBL/GenBank/DDBJ databases">
        <title>Draft genome sequence of Moniliophthora roreri, the causal agent of frosty pod rot of cacao.</title>
        <authorList>
            <person name="Aime M.C."/>
            <person name="Diaz-Valderrama J.R."/>
            <person name="Kijpornyongpan T."/>
            <person name="Phillips-Mora W."/>
        </authorList>
    </citation>
    <scope>NUCLEOTIDE SEQUENCE [LARGE SCALE GENOMIC DNA]</scope>
    <source>
        <strain evidence="1 2">MCA 2952</strain>
    </source>
</reference>
<evidence type="ECO:0000313" key="2">
    <source>
        <dbReference type="Proteomes" id="UP000054988"/>
    </source>
</evidence>
<organism evidence="1 2">
    <name type="scientific">Moniliophthora roreri</name>
    <name type="common">Frosty pod rot fungus</name>
    <name type="synonym">Monilia roreri</name>
    <dbReference type="NCBI Taxonomy" id="221103"/>
    <lineage>
        <taxon>Eukaryota</taxon>
        <taxon>Fungi</taxon>
        <taxon>Dikarya</taxon>
        <taxon>Basidiomycota</taxon>
        <taxon>Agaricomycotina</taxon>
        <taxon>Agaricomycetes</taxon>
        <taxon>Agaricomycetidae</taxon>
        <taxon>Agaricales</taxon>
        <taxon>Marasmiineae</taxon>
        <taxon>Marasmiaceae</taxon>
        <taxon>Moniliophthora</taxon>
    </lineage>
</organism>
<dbReference type="PANTHER" id="PTHR48419:SF1">
    <property type="entry name" value="SULFOTRANSFERASE DOMAIN-CONTAINING PROTEIN"/>
    <property type="match status" value="1"/>
</dbReference>
<protein>
    <submittedName>
        <fullName evidence="1">Uncharacterized protein</fullName>
    </submittedName>
</protein>
<dbReference type="Proteomes" id="UP000054988">
    <property type="component" value="Unassembled WGS sequence"/>
</dbReference>
<gene>
    <name evidence="1" type="ORF">WG66_8704</name>
</gene>
<sequence>MPPQRIYILSHPRTRCNLLFRLLGSHPSISATPPLRFVFPYSMGPEYQSSERSKQQDSDRFPDMTYQDMFDLVRSGIEDIEATGSIPLAMEHPHHIMPYTTLNQNTKFPSPRGDQVERPTILFEGTSSSETNPTLLPDTFLFSFTPVVTIRHPARVLPSFVRAKYHAGSGSSGAEQGTFLFELEKAARFRWERLVFESFNQDDRNPRPIVIDGDKLAQDPQSQMRMLCERLGIDANAKIEYTWDPAQIQETFSHCSKELKEAFFGTLNKSSGVIVDKNLDKPILVADERRRWAEEWGEELASQMEHLVCEAMEDYLYLRQFAV</sequence>
<dbReference type="Gene3D" id="3.40.50.300">
    <property type="entry name" value="P-loop containing nucleotide triphosphate hydrolases"/>
    <property type="match status" value="1"/>
</dbReference>
<dbReference type="AlphaFoldDB" id="A0A0W0FQR3"/>
<dbReference type="InterPro" id="IPR053226">
    <property type="entry name" value="Pyrrolopyrazine_biosynth_F"/>
</dbReference>
<accession>A0A0W0FQR3</accession>
<dbReference type="InterPro" id="IPR027417">
    <property type="entry name" value="P-loop_NTPase"/>
</dbReference>
<dbReference type="SUPFAM" id="SSF52540">
    <property type="entry name" value="P-loop containing nucleoside triphosphate hydrolases"/>
    <property type="match status" value="1"/>
</dbReference>
<evidence type="ECO:0000313" key="1">
    <source>
        <dbReference type="EMBL" id="KTB38699.1"/>
    </source>
</evidence>
<dbReference type="PANTHER" id="PTHR48419">
    <property type="entry name" value="SULFOTRANSFERASE DOMAIN-CONTAINING PROTEIN"/>
    <property type="match status" value="1"/>
</dbReference>
<name>A0A0W0FQR3_MONRR</name>